<organism evidence="1">
    <name type="scientific">Desertifilum tharense IPPAS B-1220</name>
    <dbReference type="NCBI Taxonomy" id="1781255"/>
    <lineage>
        <taxon>Bacteria</taxon>
        <taxon>Bacillati</taxon>
        <taxon>Cyanobacteriota</taxon>
        <taxon>Cyanophyceae</taxon>
        <taxon>Desertifilales</taxon>
        <taxon>Desertifilaceae</taxon>
        <taxon>Desertifilum</taxon>
    </lineage>
</organism>
<proteinExistence type="predicted"/>
<name>A0A1E5QPX8_9CYAN</name>
<protein>
    <recommendedName>
        <fullName evidence="2">Calcium-binding protein</fullName>
    </recommendedName>
</protein>
<dbReference type="OrthoDB" id="270676at2"/>
<dbReference type="RefSeq" id="WP_069965803.1">
    <property type="nucleotide sequence ID" value="NZ_CM124774.1"/>
</dbReference>
<evidence type="ECO:0000313" key="1">
    <source>
        <dbReference type="EMBL" id="OEJ76664.1"/>
    </source>
</evidence>
<accession>A0A1E5QPX8</accession>
<evidence type="ECO:0008006" key="2">
    <source>
        <dbReference type="Google" id="ProtNLM"/>
    </source>
</evidence>
<dbReference type="AlphaFoldDB" id="A0A1E5QPX8"/>
<reference evidence="1" key="1">
    <citation type="submission" date="2016-09" db="EMBL/GenBank/DDBJ databases">
        <title>Draft genome of thermotolerant cyanobacterium Desertifilum sp. strain IPPAS B-1220.</title>
        <authorList>
            <person name="Sinetova M.A."/>
            <person name="Bolakhan K."/>
            <person name="Zayadan B.K."/>
            <person name="Mironov K.S."/>
            <person name="Ustinova V."/>
            <person name="Kupriyanova E.V."/>
            <person name="Sidorov R.A."/>
            <person name="Skrypnik A.N."/>
            <person name="Gogoleva N.E."/>
            <person name="Gogolev Y.V."/>
            <person name="Los D.A."/>
        </authorList>
    </citation>
    <scope>NUCLEOTIDE SEQUENCE [LARGE SCALE GENOMIC DNA]</scope>
    <source>
        <strain evidence="1">IPPAS B-1220</strain>
    </source>
</reference>
<comment type="caution">
    <text evidence="1">The sequence shown here is derived from an EMBL/GenBank/DDBJ whole genome shotgun (WGS) entry which is preliminary data.</text>
</comment>
<sequence length="294" mass="33875">MRILFTIPHVFNPQPEGKDHYGSLSQNPQPRIAALTQALCALRSLDESSQFWFEYTDKLYMHQANQGNFVQLDIIICTTQGLHVLDQLPKACTAYRHHPTDCEPMFLGFECHALLKSHLGQYDYYCYLEDDLILHDPQFFLKIAWFNACVGDRAVLQPNRYEQVSSNAIKKVYIDPARDCASGRIAGYAHNFHDNLTISGQVMGRPIQFIRAGNPHSGCFFLNARQMEHWANSDYFLNRDTRFFGPLESAASLGLMQTFRVYKPAPTHANFLEIQHFGEAWSHKLPQVILQYRR</sequence>
<dbReference type="STRING" id="1781255.BH720_03680"/>
<gene>
    <name evidence="1" type="ORF">BH720_03680</name>
</gene>
<dbReference type="EMBL" id="MJGC01000035">
    <property type="protein sequence ID" value="OEJ76664.1"/>
    <property type="molecule type" value="Genomic_DNA"/>
</dbReference>